<dbReference type="InterPro" id="IPR045242">
    <property type="entry name" value="Syntaxin"/>
</dbReference>
<comment type="subcellular location">
    <subcellularLocation>
        <location evidence="1">Golgi apparatus membrane</location>
        <topology evidence="1">Single-pass type IV membrane protein</topology>
    </subcellularLocation>
</comment>
<dbReference type="Gene3D" id="1.20.58.90">
    <property type="match status" value="1"/>
</dbReference>
<protein>
    <recommendedName>
        <fullName evidence="10">t-SNARE affecting a late Golgi compartment protein 1</fullName>
    </recommendedName>
</protein>
<feature type="transmembrane region" description="Helical" evidence="12">
    <location>
        <begin position="218"/>
        <end position="239"/>
    </location>
</feature>
<dbReference type="CDD" id="cd21444">
    <property type="entry name" value="SNARE_NTD_Tlg1p-like"/>
    <property type="match status" value="1"/>
</dbReference>
<feature type="region of interest" description="Disordered" evidence="11">
    <location>
        <begin position="91"/>
        <end position="131"/>
    </location>
</feature>
<keyword evidence="3" id="KW-0813">Transport</keyword>
<name>A0AAD5BDW3_9ASCO</name>
<evidence type="ECO:0000256" key="2">
    <source>
        <dbReference type="ARBA" id="ARBA00009063"/>
    </source>
</evidence>
<evidence type="ECO:0000256" key="4">
    <source>
        <dbReference type="ARBA" id="ARBA00022692"/>
    </source>
</evidence>
<dbReference type="Pfam" id="PF05739">
    <property type="entry name" value="SNARE"/>
    <property type="match status" value="1"/>
</dbReference>
<dbReference type="GO" id="GO:0048278">
    <property type="term" value="P:vesicle docking"/>
    <property type="evidence" value="ECO:0007669"/>
    <property type="project" value="TreeGrafter"/>
</dbReference>
<dbReference type="Proteomes" id="UP001204833">
    <property type="component" value="Unassembled WGS sequence"/>
</dbReference>
<accession>A0AAD5BDW3</accession>
<evidence type="ECO:0000313" key="14">
    <source>
        <dbReference type="EMBL" id="KAI5957734.1"/>
    </source>
</evidence>
<keyword evidence="6 12" id="KW-1133">Transmembrane helix</keyword>
<dbReference type="GO" id="GO:0005802">
    <property type="term" value="C:trans-Golgi network"/>
    <property type="evidence" value="ECO:0007669"/>
    <property type="project" value="UniProtKB-ARBA"/>
</dbReference>
<evidence type="ECO:0000256" key="6">
    <source>
        <dbReference type="ARBA" id="ARBA00022989"/>
    </source>
</evidence>
<dbReference type="GeneID" id="76151059"/>
<keyword evidence="5" id="KW-0653">Protein transport</keyword>
<sequence>MDPFNEVKDDAYAVVHRLEALISQRISGHPPTTEQTQDFGNNYEELQEMRDDLQSALEQSAKNPSQFNLTSTDISERQSILQDLNQRISQLSQSWHNSSSSSSSSNNKKQLRDVTSMSNRISQDDDGNPFNIDTDTGGGNNMTTYQQQELIQEQDVQLDDIHKTMMNLNQQATMMGDELEDQGFMLDELDYEMDNVGNKLDRGMKRLNVFIERNRETASNWCIGVLVVVLCVLLVLLIVA</sequence>
<dbReference type="SMART" id="SM00397">
    <property type="entry name" value="t_SNARE"/>
    <property type="match status" value="1"/>
</dbReference>
<evidence type="ECO:0000256" key="1">
    <source>
        <dbReference type="ARBA" id="ARBA00004409"/>
    </source>
</evidence>
<dbReference type="InterPro" id="IPR006012">
    <property type="entry name" value="Syntaxin/epimorphin_CS"/>
</dbReference>
<dbReference type="InterPro" id="IPR048036">
    <property type="entry name" value="Tlg1p-like_N"/>
</dbReference>
<dbReference type="EMBL" id="JAIHNG010000120">
    <property type="protein sequence ID" value="KAI5957734.1"/>
    <property type="molecule type" value="Genomic_DNA"/>
</dbReference>
<dbReference type="PANTHER" id="PTHR19957">
    <property type="entry name" value="SYNTAXIN"/>
    <property type="match status" value="1"/>
</dbReference>
<organism evidence="14 15">
    <name type="scientific">Candida theae</name>
    <dbReference type="NCBI Taxonomy" id="1198502"/>
    <lineage>
        <taxon>Eukaryota</taxon>
        <taxon>Fungi</taxon>
        <taxon>Dikarya</taxon>
        <taxon>Ascomycota</taxon>
        <taxon>Saccharomycotina</taxon>
        <taxon>Pichiomycetes</taxon>
        <taxon>Debaryomycetaceae</taxon>
        <taxon>Candida/Lodderomyces clade</taxon>
        <taxon>Candida</taxon>
    </lineage>
</organism>
<keyword evidence="9 12" id="KW-0472">Membrane</keyword>
<dbReference type="PANTHER" id="PTHR19957:SF224">
    <property type="entry name" value="HL02043P"/>
    <property type="match status" value="1"/>
</dbReference>
<evidence type="ECO:0000256" key="7">
    <source>
        <dbReference type="ARBA" id="ARBA00023034"/>
    </source>
</evidence>
<evidence type="ECO:0000256" key="8">
    <source>
        <dbReference type="ARBA" id="ARBA00023054"/>
    </source>
</evidence>
<evidence type="ECO:0000256" key="5">
    <source>
        <dbReference type="ARBA" id="ARBA00022927"/>
    </source>
</evidence>
<keyword evidence="7" id="KW-0333">Golgi apparatus</keyword>
<dbReference type="FunFam" id="1.20.5.110:FF:000006">
    <property type="entry name" value="Syntaxin 6"/>
    <property type="match status" value="1"/>
</dbReference>
<dbReference type="GO" id="GO:0005484">
    <property type="term" value="F:SNAP receptor activity"/>
    <property type="evidence" value="ECO:0007669"/>
    <property type="project" value="InterPro"/>
</dbReference>
<dbReference type="CDD" id="cd15851">
    <property type="entry name" value="SNARE_Syntaxin6"/>
    <property type="match status" value="1"/>
</dbReference>
<dbReference type="SUPFAM" id="SSF58038">
    <property type="entry name" value="SNARE fusion complex"/>
    <property type="match status" value="1"/>
</dbReference>
<dbReference type="RefSeq" id="XP_051608437.1">
    <property type="nucleotide sequence ID" value="XM_051752375.1"/>
</dbReference>
<proteinExistence type="inferred from homology"/>
<dbReference type="PROSITE" id="PS00914">
    <property type="entry name" value="SYNTAXIN"/>
    <property type="match status" value="1"/>
</dbReference>
<dbReference type="GO" id="GO:0031201">
    <property type="term" value="C:SNARE complex"/>
    <property type="evidence" value="ECO:0007669"/>
    <property type="project" value="TreeGrafter"/>
</dbReference>
<feature type="domain" description="T-SNARE coiled-coil homology" evidence="13">
    <location>
        <begin position="148"/>
        <end position="210"/>
    </location>
</feature>
<dbReference type="GO" id="GO:0048193">
    <property type="term" value="P:Golgi vesicle transport"/>
    <property type="evidence" value="ECO:0007669"/>
    <property type="project" value="InterPro"/>
</dbReference>
<evidence type="ECO:0000256" key="11">
    <source>
        <dbReference type="SAM" id="MobiDB-lite"/>
    </source>
</evidence>
<keyword evidence="8" id="KW-0175">Coiled coil</keyword>
<keyword evidence="4 12" id="KW-0812">Transmembrane</keyword>
<dbReference type="GO" id="GO:0006906">
    <property type="term" value="P:vesicle fusion"/>
    <property type="evidence" value="ECO:0007669"/>
    <property type="project" value="TreeGrafter"/>
</dbReference>
<evidence type="ECO:0000259" key="13">
    <source>
        <dbReference type="PROSITE" id="PS50192"/>
    </source>
</evidence>
<feature type="compositionally biased region" description="Low complexity" evidence="11">
    <location>
        <begin position="91"/>
        <end position="107"/>
    </location>
</feature>
<dbReference type="SUPFAM" id="SSF47661">
    <property type="entry name" value="t-snare proteins"/>
    <property type="match status" value="1"/>
</dbReference>
<dbReference type="GO" id="GO:0006886">
    <property type="term" value="P:intracellular protein transport"/>
    <property type="evidence" value="ECO:0007669"/>
    <property type="project" value="InterPro"/>
</dbReference>
<evidence type="ECO:0000256" key="10">
    <source>
        <dbReference type="ARBA" id="ARBA00073343"/>
    </source>
</evidence>
<dbReference type="InterPro" id="IPR010989">
    <property type="entry name" value="SNARE"/>
</dbReference>
<gene>
    <name evidence="14" type="ORF">KGF57_003000</name>
</gene>
<dbReference type="AlphaFoldDB" id="A0AAD5BDW3"/>
<keyword evidence="15" id="KW-1185">Reference proteome</keyword>
<comment type="caution">
    <text evidence="14">The sequence shown here is derived from an EMBL/GenBank/DDBJ whole genome shotgun (WGS) entry which is preliminary data.</text>
</comment>
<evidence type="ECO:0000256" key="12">
    <source>
        <dbReference type="SAM" id="Phobius"/>
    </source>
</evidence>
<dbReference type="Gene3D" id="1.20.5.110">
    <property type="match status" value="1"/>
</dbReference>
<comment type="similarity">
    <text evidence="2">Belongs to the syntaxin family.</text>
</comment>
<evidence type="ECO:0000256" key="3">
    <source>
        <dbReference type="ARBA" id="ARBA00022448"/>
    </source>
</evidence>
<reference evidence="14 15" key="1">
    <citation type="journal article" date="2022" name="DNA Res.">
        <title>Genome analysis of five recently described species of the CUG-Ser clade uncovers Candida theae as a new hybrid lineage with pathogenic potential in the Candida parapsilosis species complex.</title>
        <authorList>
            <person name="Mixao V."/>
            <person name="Del Olmo V."/>
            <person name="Hegedusova E."/>
            <person name="Saus E."/>
            <person name="Pryszcz L."/>
            <person name="Cillingova A."/>
            <person name="Nosek J."/>
            <person name="Gabaldon T."/>
        </authorList>
    </citation>
    <scope>NUCLEOTIDE SEQUENCE [LARGE SCALE GENOMIC DNA]</scope>
    <source>
        <strain evidence="14 15">CBS 12239</strain>
    </source>
</reference>
<dbReference type="Pfam" id="PF09177">
    <property type="entry name" value="STX6_10_61_N"/>
    <property type="match status" value="1"/>
</dbReference>
<dbReference type="InterPro" id="IPR015260">
    <property type="entry name" value="Syntaxin-6/10/61_N"/>
</dbReference>
<dbReference type="GO" id="GO:0000149">
    <property type="term" value="F:SNARE binding"/>
    <property type="evidence" value="ECO:0007669"/>
    <property type="project" value="TreeGrafter"/>
</dbReference>
<dbReference type="PROSITE" id="PS50192">
    <property type="entry name" value="T_SNARE"/>
    <property type="match status" value="1"/>
</dbReference>
<evidence type="ECO:0000313" key="15">
    <source>
        <dbReference type="Proteomes" id="UP001204833"/>
    </source>
</evidence>
<evidence type="ECO:0000256" key="9">
    <source>
        <dbReference type="ARBA" id="ARBA00023136"/>
    </source>
</evidence>
<dbReference type="GO" id="GO:0000139">
    <property type="term" value="C:Golgi membrane"/>
    <property type="evidence" value="ECO:0007669"/>
    <property type="project" value="UniProtKB-SubCell"/>
</dbReference>
<dbReference type="InterPro" id="IPR000727">
    <property type="entry name" value="T_SNARE_dom"/>
</dbReference>